<comment type="similarity">
    <text evidence="1 7">Belongs to the cytochrome P450 family.</text>
</comment>
<evidence type="ECO:0000313" key="9">
    <source>
        <dbReference type="Proteomes" id="UP000192674"/>
    </source>
</evidence>
<evidence type="ECO:0000256" key="2">
    <source>
        <dbReference type="ARBA" id="ARBA00022617"/>
    </source>
</evidence>
<proteinExistence type="inferred from homology"/>
<dbReference type="CDD" id="cd11030">
    <property type="entry name" value="CYP105-like"/>
    <property type="match status" value="1"/>
</dbReference>
<keyword evidence="4 7" id="KW-0560">Oxidoreductase</keyword>
<dbReference type="SUPFAM" id="SSF48264">
    <property type="entry name" value="Cytochrome P450"/>
    <property type="match status" value="1"/>
</dbReference>
<evidence type="ECO:0000256" key="5">
    <source>
        <dbReference type="ARBA" id="ARBA00023004"/>
    </source>
</evidence>
<dbReference type="EMBL" id="FWXV01000007">
    <property type="protein sequence ID" value="SMD21700.1"/>
    <property type="molecule type" value="Genomic_DNA"/>
</dbReference>
<gene>
    <name evidence="8" type="ORF">SAMN05661093_06984</name>
</gene>
<dbReference type="PRINTS" id="PR00359">
    <property type="entry name" value="BP450"/>
</dbReference>
<dbReference type="AlphaFoldDB" id="A0A1Y5XY49"/>
<dbReference type="Proteomes" id="UP000192674">
    <property type="component" value="Unassembled WGS sequence"/>
</dbReference>
<dbReference type="FunFam" id="1.10.630.10:FF:000018">
    <property type="entry name" value="Cytochrome P450 monooxygenase"/>
    <property type="match status" value="1"/>
</dbReference>
<dbReference type="PRINTS" id="PR00385">
    <property type="entry name" value="P450"/>
</dbReference>
<sequence length="404" mass="44395">MTDMSTIPAFPATRAPGCPFEPPAEFSELRDNEAITQASCPAGIDAWVVSRYEDVRTVLSAPGISSRKAPSAHVTVGADLERPVSPGNILQLDGKEHARLRRMLTPEFTVRRMEALRPYIQRIVEEHIDALLAGPKPADLYGSFALPIPSLVICEMLGVPYEDRDVIHKHSATLMAIDRDPQIGFAAYGQVQAYMSKLFEAKLAEPGDDLIGRMITRSSESGDPITAAEMVELAITLLIAGHETTANMIALSTAALLQQPEKLAELRENPDLAPSAAEEMLRYLSVIQFGLLRYATEDIKVGEQTIPAGDWVVAALNAGNRDEQVYADADTIQLDRNGKTHLAFGFGIHQCLGQQLARIELQEVYARLFRRIPTMRLAVDPDKISFKDNALVYGVHQLPVTWEG</sequence>
<dbReference type="Pfam" id="PF00067">
    <property type="entry name" value="p450"/>
    <property type="match status" value="1"/>
</dbReference>
<evidence type="ECO:0000256" key="3">
    <source>
        <dbReference type="ARBA" id="ARBA00022723"/>
    </source>
</evidence>
<keyword evidence="5 7" id="KW-0408">Iron</keyword>
<evidence type="ECO:0000256" key="6">
    <source>
        <dbReference type="ARBA" id="ARBA00023033"/>
    </source>
</evidence>
<dbReference type="PANTHER" id="PTHR46696:SF1">
    <property type="entry name" value="CYTOCHROME P450 YJIB-RELATED"/>
    <property type="match status" value="1"/>
</dbReference>
<keyword evidence="3 7" id="KW-0479">Metal-binding</keyword>
<dbReference type="OrthoDB" id="3664945at2"/>
<evidence type="ECO:0000256" key="7">
    <source>
        <dbReference type="RuleBase" id="RU000461"/>
    </source>
</evidence>
<dbReference type="Gene3D" id="1.10.630.10">
    <property type="entry name" value="Cytochrome P450"/>
    <property type="match status" value="1"/>
</dbReference>
<dbReference type="InterPro" id="IPR036396">
    <property type="entry name" value="Cyt_P450_sf"/>
</dbReference>
<dbReference type="InterPro" id="IPR002397">
    <property type="entry name" value="Cyt_P450_B"/>
</dbReference>
<dbReference type="InterPro" id="IPR001128">
    <property type="entry name" value="Cyt_P450"/>
</dbReference>
<keyword evidence="6 7" id="KW-0503">Monooxygenase</keyword>
<evidence type="ECO:0000313" key="8">
    <source>
        <dbReference type="EMBL" id="SMD21700.1"/>
    </source>
</evidence>
<evidence type="ECO:0000256" key="4">
    <source>
        <dbReference type="ARBA" id="ARBA00023002"/>
    </source>
</evidence>
<dbReference type="GO" id="GO:0020037">
    <property type="term" value="F:heme binding"/>
    <property type="evidence" value="ECO:0007669"/>
    <property type="project" value="InterPro"/>
</dbReference>
<keyword evidence="2 7" id="KW-0349">Heme</keyword>
<name>A0A1Y5XY49_KIBAR</name>
<keyword evidence="9" id="KW-1185">Reference proteome</keyword>
<dbReference type="InterPro" id="IPR017972">
    <property type="entry name" value="Cyt_P450_CS"/>
</dbReference>
<dbReference type="GO" id="GO:0005506">
    <property type="term" value="F:iron ion binding"/>
    <property type="evidence" value="ECO:0007669"/>
    <property type="project" value="InterPro"/>
</dbReference>
<protein>
    <submittedName>
        <fullName evidence="8">Cytochrome P450</fullName>
    </submittedName>
</protein>
<reference evidence="8 9" key="1">
    <citation type="submission" date="2017-04" db="EMBL/GenBank/DDBJ databases">
        <authorList>
            <person name="Afonso C.L."/>
            <person name="Miller P.J."/>
            <person name="Scott M.A."/>
            <person name="Spackman E."/>
            <person name="Goraichik I."/>
            <person name="Dimitrov K.M."/>
            <person name="Suarez D.L."/>
            <person name="Swayne D.E."/>
        </authorList>
    </citation>
    <scope>NUCLEOTIDE SEQUENCE [LARGE SCALE GENOMIC DNA]</scope>
    <source>
        <strain evidence="8 9">DSM 43828</strain>
    </source>
</reference>
<dbReference type="GO" id="GO:0016705">
    <property type="term" value="F:oxidoreductase activity, acting on paired donors, with incorporation or reduction of molecular oxygen"/>
    <property type="evidence" value="ECO:0007669"/>
    <property type="project" value="InterPro"/>
</dbReference>
<accession>A0A1Y5XY49</accession>
<evidence type="ECO:0000256" key="1">
    <source>
        <dbReference type="ARBA" id="ARBA00010617"/>
    </source>
</evidence>
<dbReference type="GO" id="GO:0004497">
    <property type="term" value="F:monooxygenase activity"/>
    <property type="evidence" value="ECO:0007669"/>
    <property type="project" value="UniProtKB-KW"/>
</dbReference>
<organism evidence="8 9">
    <name type="scientific">Kibdelosporangium aridum</name>
    <dbReference type="NCBI Taxonomy" id="2030"/>
    <lineage>
        <taxon>Bacteria</taxon>
        <taxon>Bacillati</taxon>
        <taxon>Actinomycetota</taxon>
        <taxon>Actinomycetes</taxon>
        <taxon>Pseudonocardiales</taxon>
        <taxon>Pseudonocardiaceae</taxon>
        <taxon>Kibdelosporangium</taxon>
    </lineage>
</organism>
<dbReference type="PROSITE" id="PS00086">
    <property type="entry name" value="CYTOCHROME_P450"/>
    <property type="match status" value="1"/>
</dbReference>
<dbReference type="RefSeq" id="WP_084430923.1">
    <property type="nucleotide sequence ID" value="NZ_FWXV01000007.1"/>
</dbReference>
<dbReference type="PANTHER" id="PTHR46696">
    <property type="entry name" value="P450, PUTATIVE (EUROFUNG)-RELATED"/>
    <property type="match status" value="1"/>
</dbReference>